<dbReference type="GO" id="GO:0032259">
    <property type="term" value="P:methylation"/>
    <property type="evidence" value="ECO:0007669"/>
    <property type="project" value="UniProtKB-KW"/>
</dbReference>
<keyword evidence="2" id="KW-0489">Methyltransferase</keyword>
<evidence type="ECO:0000313" key="3">
    <source>
        <dbReference type="Proteomes" id="UP001596250"/>
    </source>
</evidence>
<evidence type="ECO:0000313" key="2">
    <source>
        <dbReference type="EMBL" id="MFC5985604.1"/>
    </source>
</evidence>
<feature type="domain" description="Methyltransferase" evidence="1">
    <location>
        <begin position="37"/>
        <end position="145"/>
    </location>
</feature>
<evidence type="ECO:0000259" key="1">
    <source>
        <dbReference type="Pfam" id="PF13847"/>
    </source>
</evidence>
<dbReference type="GO" id="GO:0008168">
    <property type="term" value="F:methyltransferase activity"/>
    <property type="evidence" value="ECO:0007669"/>
    <property type="project" value="UniProtKB-KW"/>
</dbReference>
<dbReference type="RefSeq" id="WP_379892607.1">
    <property type="nucleotide sequence ID" value="NZ_CBCSCT010000018.1"/>
</dbReference>
<keyword evidence="2" id="KW-0808">Transferase</keyword>
<sequence length="273" mass="30224">MMGKEARNRTELSGKLTNVLDARSLTGSHKRLAALLSEGMHVLDVGCGTGAITRGIAEAVGPSGRVVGVDHNSSLIEKARSAHGDVPGLTFETGDVYALCYDGEFDIVTSARVLIWLSDPLKALLNMISAAKIGGRIVAADYNHEKIQWEPQPPASMLHFYDAYLRWRSDAGIDNRVADHLADMFERCGLREIYVTPQHEVMKRTDPDFSARIGIWADTASSRGPQMARDGYITEQEYLKAENEYREWMVQDAGMLSMYMLAVEGLRNSESIK</sequence>
<gene>
    <name evidence="2" type="ORF">ACFPXP_04020</name>
</gene>
<proteinExistence type="predicted"/>
<dbReference type="CDD" id="cd02440">
    <property type="entry name" value="AdoMet_MTases"/>
    <property type="match status" value="1"/>
</dbReference>
<dbReference type="Gene3D" id="3.40.50.150">
    <property type="entry name" value="Vaccinia Virus protein VP39"/>
    <property type="match status" value="1"/>
</dbReference>
<name>A0ABW1IKL3_9BACL</name>
<dbReference type="Pfam" id="PF13847">
    <property type="entry name" value="Methyltransf_31"/>
    <property type="match status" value="1"/>
</dbReference>
<dbReference type="Proteomes" id="UP001596250">
    <property type="component" value="Unassembled WGS sequence"/>
</dbReference>
<protein>
    <submittedName>
        <fullName evidence="2">Methyltransferase domain-containing protein</fullName>
    </submittedName>
</protein>
<dbReference type="PANTHER" id="PTHR43861">
    <property type="entry name" value="TRANS-ACONITATE 2-METHYLTRANSFERASE-RELATED"/>
    <property type="match status" value="1"/>
</dbReference>
<dbReference type="InterPro" id="IPR025714">
    <property type="entry name" value="Methyltranfer_dom"/>
</dbReference>
<reference evidence="3" key="1">
    <citation type="journal article" date="2019" name="Int. J. Syst. Evol. Microbiol.">
        <title>The Global Catalogue of Microorganisms (GCM) 10K type strain sequencing project: providing services to taxonomists for standard genome sequencing and annotation.</title>
        <authorList>
            <consortium name="The Broad Institute Genomics Platform"/>
            <consortium name="The Broad Institute Genome Sequencing Center for Infectious Disease"/>
            <person name="Wu L."/>
            <person name="Ma J."/>
        </authorList>
    </citation>
    <scope>NUCLEOTIDE SEQUENCE [LARGE SCALE GENOMIC DNA]</scope>
    <source>
        <strain evidence="3">CCM 8749</strain>
    </source>
</reference>
<comment type="caution">
    <text evidence="2">The sequence shown here is derived from an EMBL/GenBank/DDBJ whole genome shotgun (WGS) entry which is preliminary data.</text>
</comment>
<dbReference type="InterPro" id="IPR029063">
    <property type="entry name" value="SAM-dependent_MTases_sf"/>
</dbReference>
<dbReference type="SUPFAM" id="SSF53335">
    <property type="entry name" value="S-adenosyl-L-methionine-dependent methyltransferases"/>
    <property type="match status" value="1"/>
</dbReference>
<dbReference type="EMBL" id="JBHSQV010000028">
    <property type="protein sequence ID" value="MFC5985604.1"/>
    <property type="molecule type" value="Genomic_DNA"/>
</dbReference>
<accession>A0ABW1IKL3</accession>
<keyword evidence="3" id="KW-1185">Reference proteome</keyword>
<organism evidence="2 3">
    <name type="scientific">Marinicrinis lubricantis</name>
    <dbReference type="NCBI Taxonomy" id="2086470"/>
    <lineage>
        <taxon>Bacteria</taxon>
        <taxon>Bacillati</taxon>
        <taxon>Bacillota</taxon>
        <taxon>Bacilli</taxon>
        <taxon>Bacillales</taxon>
        <taxon>Paenibacillaceae</taxon>
    </lineage>
</organism>